<dbReference type="EMBL" id="AFNU02000004">
    <property type="protein sequence ID" value="ERJ12625.1"/>
    <property type="molecule type" value="Genomic_DNA"/>
</dbReference>
<evidence type="ECO:0000259" key="2">
    <source>
        <dbReference type="Pfam" id="PF03050"/>
    </source>
</evidence>
<dbReference type="STRING" id="1033810.HLPCO_001626"/>
<keyword evidence="6" id="KW-1185">Reference proteome</keyword>
<dbReference type="PANTHER" id="PTHR33678:SF2">
    <property type="match status" value="1"/>
</dbReference>
<evidence type="ECO:0000259" key="3">
    <source>
        <dbReference type="Pfam" id="PF13005"/>
    </source>
</evidence>
<dbReference type="InterPro" id="IPR052344">
    <property type="entry name" value="Transposase-related"/>
</dbReference>
<sequence>MTKIWYNRRVKITQKNGRFTMDKKQLESLNKDELIKYIEQMSVELSNVKEQLKLAHKALFGPKSEKTDVKHPEQYSLFNEAEVEADFTVDEPTVEEIQTKRVKRNPKRSREELFKELPVHKTIEYRLTEEERLCPNGHGPMKEISTEVTKELIVIPQQIKVVEHVRYVYGCEPCEKENINTPITTATMPNRVIPGSLAASSLIAFIMDKKYTNGMPLYRIEQEFKRYGIDLSRQNFSNWMIKGAEWLEHLYQRMYEVLIQKDIIHADETTVQVLHEAGKSATSKSYMWLYRSGRESNPIVLYDYQPSRSKEHPKRFLENFSGYLQVDGYQGYNGIPNVKLVGCFAHARRKFKEALDALPKDAKKARTTANKGFKFCNQLYKVEGKIKSLST</sequence>
<feature type="domain" description="Transposase IS66 central" evidence="2">
    <location>
        <begin position="196"/>
        <end position="387"/>
    </location>
</feature>
<dbReference type="Pfam" id="PF13005">
    <property type="entry name" value="zf-IS66"/>
    <property type="match status" value="1"/>
</dbReference>
<keyword evidence="1" id="KW-0175">Coiled coil</keyword>
<accession>U2FIG4</accession>
<dbReference type="InterPro" id="IPR024463">
    <property type="entry name" value="Transposase_TnpC_homeodom"/>
</dbReference>
<dbReference type="eggNOG" id="COG3316">
    <property type="taxonomic scope" value="Bacteria"/>
</dbReference>
<dbReference type="Pfam" id="PF03050">
    <property type="entry name" value="DDE_Tnp_IS66"/>
    <property type="match status" value="1"/>
</dbReference>
<reference evidence="5 6" key="2">
    <citation type="journal article" date="2013" name="PLoS ONE">
        <title>INDIGO - INtegrated Data Warehouse of MIcrobial GenOmes with Examples from the Red Sea Extremophiles.</title>
        <authorList>
            <person name="Alam I."/>
            <person name="Antunes A."/>
            <person name="Kamau A.A."/>
            <person name="Ba Alawi W."/>
            <person name="Kalkatawi M."/>
            <person name="Stingl U."/>
            <person name="Bajic V.B."/>
        </authorList>
    </citation>
    <scope>NUCLEOTIDE SEQUENCE [LARGE SCALE GENOMIC DNA]</scope>
    <source>
        <strain evidence="5 6">SSD-17B</strain>
    </source>
</reference>
<protein>
    <submittedName>
        <fullName evidence="5">Sulfite reductase flavoprotein alpha-component</fullName>
        <ecNumber evidence="5">1.8.1.2</ecNumber>
    </submittedName>
</protein>
<evidence type="ECO:0000313" key="5">
    <source>
        <dbReference type="EMBL" id="ERJ12625.1"/>
    </source>
</evidence>
<evidence type="ECO:0000259" key="4">
    <source>
        <dbReference type="Pfam" id="PF13007"/>
    </source>
</evidence>
<feature type="coiled-coil region" evidence="1">
    <location>
        <begin position="31"/>
        <end position="58"/>
    </location>
</feature>
<reference evidence="5 6" key="1">
    <citation type="journal article" date="2011" name="J. Bacteriol.">
        <title>Genome sequence of Haloplasma contractile, an unusual contractile bacterium from a deep-sea anoxic brine lake.</title>
        <authorList>
            <person name="Antunes A."/>
            <person name="Alam I."/>
            <person name="El Dorry H."/>
            <person name="Siam R."/>
            <person name="Robertson A."/>
            <person name="Bajic V.B."/>
            <person name="Stingl U."/>
        </authorList>
    </citation>
    <scope>NUCLEOTIDE SEQUENCE [LARGE SCALE GENOMIC DNA]</scope>
    <source>
        <strain evidence="5 6">SSD-17B</strain>
    </source>
</reference>
<feature type="domain" description="Transposase IS66 zinc-finger binding" evidence="3">
    <location>
        <begin position="131"/>
        <end position="175"/>
    </location>
</feature>
<gene>
    <name evidence="5" type="ORF">HLPCO_001626</name>
</gene>
<dbReference type="InParanoid" id="U2FIG4"/>
<dbReference type="InterPro" id="IPR024474">
    <property type="entry name" value="Znf_dom_IS66"/>
</dbReference>
<dbReference type="Pfam" id="PF13007">
    <property type="entry name" value="LZ_Tnp_IS66"/>
    <property type="match status" value="1"/>
</dbReference>
<dbReference type="Proteomes" id="UP000005707">
    <property type="component" value="Unassembled WGS sequence"/>
</dbReference>
<name>U2FIG4_9MOLU</name>
<evidence type="ECO:0000256" key="1">
    <source>
        <dbReference type="SAM" id="Coils"/>
    </source>
</evidence>
<organism evidence="5 6">
    <name type="scientific">Haloplasma contractile SSD-17B</name>
    <dbReference type="NCBI Taxonomy" id="1033810"/>
    <lineage>
        <taxon>Bacteria</taxon>
        <taxon>Bacillati</taxon>
        <taxon>Mycoplasmatota</taxon>
        <taxon>Mollicutes</taxon>
        <taxon>Haloplasmatales</taxon>
        <taxon>Haloplasmataceae</taxon>
        <taxon>Haloplasma</taxon>
    </lineage>
</organism>
<keyword evidence="5" id="KW-0560">Oxidoreductase</keyword>
<dbReference type="GO" id="GO:0004783">
    <property type="term" value="F:sulfite reductase (NADPH) activity"/>
    <property type="evidence" value="ECO:0007669"/>
    <property type="project" value="UniProtKB-EC"/>
</dbReference>
<feature type="domain" description="Transposase TnpC homeodomain" evidence="4">
    <location>
        <begin position="49"/>
        <end position="119"/>
    </location>
</feature>
<dbReference type="NCBIfam" id="NF033517">
    <property type="entry name" value="transpos_IS66"/>
    <property type="match status" value="1"/>
</dbReference>
<dbReference type="EC" id="1.8.1.2" evidence="5"/>
<dbReference type="InterPro" id="IPR004291">
    <property type="entry name" value="Transposase_IS66_central"/>
</dbReference>
<comment type="caution">
    <text evidence="5">The sequence shown here is derived from an EMBL/GenBank/DDBJ whole genome shotgun (WGS) entry which is preliminary data.</text>
</comment>
<dbReference type="PANTHER" id="PTHR33678">
    <property type="entry name" value="BLL1576 PROTEIN"/>
    <property type="match status" value="1"/>
</dbReference>
<dbReference type="AlphaFoldDB" id="U2FIG4"/>
<proteinExistence type="predicted"/>
<evidence type="ECO:0000313" key="6">
    <source>
        <dbReference type="Proteomes" id="UP000005707"/>
    </source>
</evidence>